<feature type="coiled-coil region" evidence="1">
    <location>
        <begin position="87"/>
        <end position="114"/>
    </location>
</feature>
<evidence type="ECO:0000313" key="2">
    <source>
        <dbReference type="EMBL" id="QDS95456.1"/>
    </source>
</evidence>
<name>A0A517MKP3_9BACT</name>
<dbReference type="OrthoDB" id="259971at2"/>
<dbReference type="AlphaFoldDB" id="A0A517MKP3"/>
<sequence>MGLVIRLFAGICIATIVTQGIVLGVCAGRGTLNAGSITQIVALLNGIDITGDRLRMIVEQSESTERPTYDQILMARTREGLDMDLRLDSQKRYSKELEDKFAELKRDQKLFDERREEFFAKLDEVRKGVMDDGMQELTETLQALDTEQAKIQLVRMIEDNRIEDVVSIIQATPIDKRSDILAEFVSQPEEEMLADILRMIGDGEPAKSLIDRSGK</sequence>
<evidence type="ECO:0000313" key="3">
    <source>
        <dbReference type="Proteomes" id="UP000320672"/>
    </source>
</evidence>
<dbReference type="EMBL" id="CP036262">
    <property type="protein sequence ID" value="QDS95456.1"/>
    <property type="molecule type" value="Genomic_DNA"/>
</dbReference>
<reference evidence="2 3" key="1">
    <citation type="submission" date="2019-02" db="EMBL/GenBank/DDBJ databases">
        <title>Deep-cultivation of Planctomycetes and their phenomic and genomic characterization uncovers novel biology.</title>
        <authorList>
            <person name="Wiegand S."/>
            <person name="Jogler M."/>
            <person name="Boedeker C."/>
            <person name="Pinto D."/>
            <person name="Vollmers J."/>
            <person name="Rivas-Marin E."/>
            <person name="Kohn T."/>
            <person name="Peeters S.H."/>
            <person name="Heuer A."/>
            <person name="Rast P."/>
            <person name="Oberbeckmann S."/>
            <person name="Bunk B."/>
            <person name="Jeske O."/>
            <person name="Meyerdierks A."/>
            <person name="Storesund J.E."/>
            <person name="Kallscheuer N."/>
            <person name="Luecker S."/>
            <person name="Lage O.M."/>
            <person name="Pohl T."/>
            <person name="Merkel B.J."/>
            <person name="Hornburger P."/>
            <person name="Mueller R.-W."/>
            <person name="Bruemmer F."/>
            <person name="Labrenz M."/>
            <person name="Spormann A.M."/>
            <person name="Op den Camp H."/>
            <person name="Overmann J."/>
            <person name="Amann R."/>
            <person name="Jetten M.S.M."/>
            <person name="Mascher T."/>
            <person name="Medema M.H."/>
            <person name="Devos D.P."/>
            <person name="Kaster A.-K."/>
            <person name="Ovreas L."/>
            <person name="Rohde M."/>
            <person name="Galperin M.Y."/>
            <person name="Jogler C."/>
        </authorList>
    </citation>
    <scope>NUCLEOTIDE SEQUENCE [LARGE SCALE GENOMIC DNA]</scope>
    <source>
        <strain evidence="2 3">FF011L</strain>
    </source>
</reference>
<organism evidence="2 3">
    <name type="scientific">Roseimaritima multifibrata</name>
    <dbReference type="NCBI Taxonomy" id="1930274"/>
    <lineage>
        <taxon>Bacteria</taxon>
        <taxon>Pseudomonadati</taxon>
        <taxon>Planctomycetota</taxon>
        <taxon>Planctomycetia</taxon>
        <taxon>Pirellulales</taxon>
        <taxon>Pirellulaceae</taxon>
        <taxon>Roseimaritima</taxon>
    </lineage>
</organism>
<keyword evidence="1" id="KW-0175">Coiled coil</keyword>
<evidence type="ECO:0008006" key="4">
    <source>
        <dbReference type="Google" id="ProtNLM"/>
    </source>
</evidence>
<gene>
    <name evidence="2" type="ORF">FF011L_42520</name>
</gene>
<keyword evidence="3" id="KW-1185">Reference proteome</keyword>
<evidence type="ECO:0000256" key="1">
    <source>
        <dbReference type="SAM" id="Coils"/>
    </source>
</evidence>
<protein>
    <recommendedName>
        <fullName evidence="4">MgtE intracellular N domain protein</fullName>
    </recommendedName>
</protein>
<dbReference type="Proteomes" id="UP000320672">
    <property type="component" value="Chromosome"/>
</dbReference>
<proteinExistence type="predicted"/>
<dbReference type="RefSeq" id="WP_145353605.1">
    <property type="nucleotide sequence ID" value="NZ_CP036262.1"/>
</dbReference>
<dbReference type="KEGG" id="rml:FF011L_42520"/>
<accession>A0A517MKP3</accession>